<evidence type="ECO:0000256" key="3">
    <source>
        <dbReference type="ARBA" id="ARBA00022833"/>
    </source>
</evidence>
<evidence type="ECO:0000256" key="4">
    <source>
        <dbReference type="PROSITE-ProRule" id="PRU00024"/>
    </source>
</evidence>
<dbReference type="InterPro" id="IPR011042">
    <property type="entry name" value="6-blade_b-propeller_TolB-like"/>
</dbReference>
<dbReference type="CDD" id="cd16449">
    <property type="entry name" value="RING-HC"/>
    <property type="match status" value="1"/>
</dbReference>
<dbReference type="AlphaFoldDB" id="A0AAN9AIF6"/>
<dbReference type="InterPro" id="IPR013083">
    <property type="entry name" value="Znf_RING/FYVE/PHD"/>
</dbReference>
<keyword evidence="1" id="KW-0479">Metal-binding</keyword>
<gene>
    <name evidence="8" type="ORF">V1264_021574</name>
</gene>
<evidence type="ECO:0000259" key="7">
    <source>
        <dbReference type="PROSITE" id="PS50119"/>
    </source>
</evidence>
<dbReference type="Gene3D" id="3.30.40.10">
    <property type="entry name" value="Zinc/RING finger domain, C3HC4 (zinc finger)"/>
    <property type="match status" value="1"/>
</dbReference>
<dbReference type="InterPro" id="IPR000315">
    <property type="entry name" value="Znf_B-box"/>
</dbReference>
<dbReference type="CDD" id="cd19757">
    <property type="entry name" value="Bbox1"/>
    <property type="match status" value="1"/>
</dbReference>
<evidence type="ECO:0000313" key="8">
    <source>
        <dbReference type="EMBL" id="KAK7087536.1"/>
    </source>
</evidence>
<dbReference type="SUPFAM" id="SSF57850">
    <property type="entry name" value="RING/U-box"/>
    <property type="match status" value="1"/>
</dbReference>
<evidence type="ECO:0000256" key="5">
    <source>
        <dbReference type="SAM" id="MobiDB-lite"/>
    </source>
</evidence>
<feature type="domain" description="B box-type" evidence="7">
    <location>
        <begin position="92"/>
        <end position="138"/>
    </location>
</feature>
<dbReference type="Proteomes" id="UP001374579">
    <property type="component" value="Unassembled WGS sequence"/>
</dbReference>
<keyword evidence="9" id="KW-1185">Reference proteome</keyword>
<name>A0AAN9AIF6_9CAEN</name>
<keyword evidence="3" id="KW-0862">Zinc</keyword>
<evidence type="ECO:0000256" key="2">
    <source>
        <dbReference type="ARBA" id="ARBA00022771"/>
    </source>
</evidence>
<keyword evidence="2 4" id="KW-0863">Zinc-finger</keyword>
<organism evidence="8 9">
    <name type="scientific">Littorina saxatilis</name>
    <dbReference type="NCBI Taxonomy" id="31220"/>
    <lineage>
        <taxon>Eukaryota</taxon>
        <taxon>Metazoa</taxon>
        <taxon>Spiralia</taxon>
        <taxon>Lophotrochozoa</taxon>
        <taxon>Mollusca</taxon>
        <taxon>Gastropoda</taxon>
        <taxon>Caenogastropoda</taxon>
        <taxon>Littorinimorpha</taxon>
        <taxon>Littorinoidea</taxon>
        <taxon>Littorinidae</taxon>
        <taxon>Littorina</taxon>
    </lineage>
</organism>
<reference evidence="8 9" key="1">
    <citation type="submission" date="2024-02" db="EMBL/GenBank/DDBJ databases">
        <title>Chromosome-scale genome assembly of the rough periwinkle Littorina saxatilis.</title>
        <authorList>
            <person name="De Jode A."/>
            <person name="Faria R."/>
            <person name="Formenti G."/>
            <person name="Sims Y."/>
            <person name="Smith T.P."/>
            <person name="Tracey A."/>
            <person name="Wood J.M.D."/>
            <person name="Zagrodzka Z.B."/>
            <person name="Johannesson K."/>
            <person name="Butlin R.K."/>
            <person name="Leder E.H."/>
        </authorList>
    </citation>
    <scope>NUCLEOTIDE SEQUENCE [LARGE SCALE GENOMIC DNA]</scope>
    <source>
        <strain evidence="8">Snail1</strain>
        <tissue evidence="8">Muscle</tissue>
    </source>
</reference>
<dbReference type="PROSITE" id="PS50119">
    <property type="entry name" value="ZF_BBOX"/>
    <property type="match status" value="1"/>
</dbReference>
<dbReference type="PANTHER" id="PTHR25462:SF296">
    <property type="entry name" value="MEIOTIC P26, ISOFORM F"/>
    <property type="match status" value="1"/>
</dbReference>
<protein>
    <submittedName>
        <fullName evidence="8">Uncharacterized protein</fullName>
    </submittedName>
</protein>
<sequence>MAMASRPSLPDGDKRFTDCPHCGLLCLGSTILPCGHVTCRKCLRDMLHKKKACSTCKHSLPVQTEQTVSQLTQLFSAEPVLHDLVNQRLQDLGQQSCHACQNRDATMICQDCREMYCDACSAAHKKMGMSSDHAQQPLPHTLCNAPLGAHSTKDATIRPQSQTSTRSEDSITNLPRTDPSQSKQDRDTMKREIQLLQKAASDVKEVAQVAKNVSILAQKLAEDAEGKEQIINIYTARLLKADMKNGKSGHTYVSGLGHGDITADVKMQDLQRRLRDVRRICHQFHDMDKLQSESARLIQKADKSSHPMTATPRHVFETTAVTDQDTKTPYINDLLTTPDGRLLMADYYNKMIKVVARPLSGEHTLPALTLEKDPRYMSLLSDGLVAVTAWGKTIYLVDVSSHVTVKTKFKTKRQYQGVTDGPDDDTLLVSRWKDEGGPAGVDVIKRNGSLVRTVIDGTKLEGLEMQYSICVVDGHVLIPDFSQHCVYRVEVTSGRLVDTLTHPDLKGPTQVVADDDGKLYIVCEQSHSVVVWSCEGEWRRLLQHGSGDNSYPVAMCLTKSGITVGWVNKKGRTVLFDKVIAYELVQ</sequence>
<dbReference type="EMBL" id="JBAMIC010004070">
    <property type="protein sequence ID" value="KAK7087536.1"/>
    <property type="molecule type" value="Genomic_DNA"/>
</dbReference>
<feature type="region of interest" description="Disordered" evidence="5">
    <location>
        <begin position="131"/>
        <end position="188"/>
    </location>
</feature>
<evidence type="ECO:0000259" key="6">
    <source>
        <dbReference type="PROSITE" id="PS50089"/>
    </source>
</evidence>
<dbReference type="InterPro" id="IPR001841">
    <property type="entry name" value="Znf_RING"/>
</dbReference>
<feature type="domain" description="RING-type" evidence="6">
    <location>
        <begin position="19"/>
        <end position="57"/>
    </location>
</feature>
<dbReference type="GO" id="GO:0008270">
    <property type="term" value="F:zinc ion binding"/>
    <property type="evidence" value="ECO:0007669"/>
    <property type="project" value="UniProtKB-KW"/>
</dbReference>
<dbReference type="PROSITE" id="PS50089">
    <property type="entry name" value="ZF_RING_2"/>
    <property type="match status" value="1"/>
</dbReference>
<accession>A0AAN9AIF6</accession>
<proteinExistence type="predicted"/>
<feature type="compositionally biased region" description="Polar residues" evidence="5">
    <location>
        <begin position="158"/>
        <end position="182"/>
    </location>
</feature>
<dbReference type="PANTHER" id="PTHR25462">
    <property type="entry name" value="BONUS, ISOFORM C-RELATED"/>
    <property type="match status" value="1"/>
</dbReference>
<dbReference type="SUPFAM" id="SSF63829">
    <property type="entry name" value="Calcium-dependent phosphotriesterase"/>
    <property type="match status" value="1"/>
</dbReference>
<evidence type="ECO:0000313" key="9">
    <source>
        <dbReference type="Proteomes" id="UP001374579"/>
    </source>
</evidence>
<dbReference type="InterPro" id="IPR047153">
    <property type="entry name" value="TRIM45/56/19-like"/>
</dbReference>
<dbReference type="SMART" id="SM00336">
    <property type="entry name" value="BBOX"/>
    <property type="match status" value="1"/>
</dbReference>
<comment type="caution">
    <text evidence="8">The sequence shown here is derived from an EMBL/GenBank/DDBJ whole genome shotgun (WGS) entry which is preliminary data.</text>
</comment>
<evidence type="ECO:0000256" key="1">
    <source>
        <dbReference type="ARBA" id="ARBA00022723"/>
    </source>
</evidence>
<dbReference type="Gene3D" id="2.120.10.30">
    <property type="entry name" value="TolB, C-terminal domain"/>
    <property type="match status" value="1"/>
</dbReference>